<dbReference type="EMBL" id="CAXHBF010000014">
    <property type="protein sequence ID" value="CAK9854792.1"/>
    <property type="molecule type" value="Genomic_DNA"/>
</dbReference>
<evidence type="ECO:0000256" key="2">
    <source>
        <dbReference type="ARBA" id="ARBA00022741"/>
    </source>
</evidence>
<evidence type="ECO:0000256" key="5">
    <source>
        <dbReference type="ARBA" id="ARBA00023242"/>
    </source>
</evidence>
<evidence type="ECO:0000313" key="6">
    <source>
        <dbReference type="EMBL" id="CAK9854792.1"/>
    </source>
</evidence>
<dbReference type="InterPro" id="IPR038718">
    <property type="entry name" value="SNF2-like_sf"/>
</dbReference>
<evidence type="ECO:0000313" key="7">
    <source>
        <dbReference type="Proteomes" id="UP001497522"/>
    </source>
</evidence>
<proteinExistence type="predicted"/>
<accession>A0ABP0ZXV4</accession>
<keyword evidence="3" id="KW-0378">Hydrolase</keyword>
<dbReference type="Proteomes" id="UP001497522">
    <property type="component" value="Unassembled WGS sequence"/>
</dbReference>
<sequence length="153" mass="16590">MNVNPSHLLLTPVGLANGTAIGKDKCTLSPVVNVDSLEISIQSGLICSFYTPPSECPITLILVSKRKCLTPGERQPGYWSEEGDDAELEEPLGIPGLEVHPSLEEALHPHQLDGFKFLSRNLVEEDAAGCMLAFAPGTRKTFLVISFLQSFLI</sequence>
<organism evidence="6 7">
    <name type="scientific">Sphagnum jensenii</name>
    <dbReference type="NCBI Taxonomy" id="128206"/>
    <lineage>
        <taxon>Eukaryota</taxon>
        <taxon>Viridiplantae</taxon>
        <taxon>Streptophyta</taxon>
        <taxon>Embryophyta</taxon>
        <taxon>Bryophyta</taxon>
        <taxon>Sphagnophytina</taxon>
        <taxon>Sphagnopsida</taxon>
        <taxon>Sphagnales</taxon>
        <taxon>Sphagnaceae</taxon>
        <taxon>Sphagnum</taxon>
    </lineage>
</organism>
<dbReference type="PANTHER" id="PTHR45821:SF1">
    <property type="entry name" value="ATP-DEPENDENT HELICASE FAMILY PROTEIN-RELATED"/>
    <property type="match status" value="1"/>
</dbReference>
<keyword evidence="7" id="KW-1185">Reference proteome</keyword>
<reference evidence="6" key="1">
    <citation type="submission" date="2024-03" db="EMBL/GenBank/DDBJ databases">
        <authorList>
            <consortium name="ELIXIR-Norway"/>
            <consortium name="Elixir Norway"/>
        </authorList>
    </citation>
    <scope>NUCLEOTIDE SEQUENCE</scope>
</reference>
<evidence type="ECO:0000256" key="3">
    <source>
        <dbReference type="ARBA" id="ARBA00022806"/>
    </source>
</evidence>
<keyword evidence="3" id="KW-0347">Helicase</keyword>
<protein>
    <submittedName>
        <fullName evidence="6">Uncharacterized protein</fullName>
    </submittedName>
</protein>
<dbReference type="InterPro" id="IPR044567">
    <property type="entry name" value="CLSY/DRD1"/>
</dbReference>
<evidence type="ECO:0000256" key="1">
    <source>
        <dbReference type="ARBA" id="ARBA00004123"/>
    </source>
</evidence>
<keyword evidence="2" id="KW-0547">Nucleotide-binding</keyword>
<dbReference type="PANTHER" id="PTHR45821">
    <property type="entry name" value="SNF2 DOMAIN-CONTAINING PROTEIN CLASSY 2-RELATED"/>
    <property type="match status" value="1"/>
</dbReference>
<comment type="caution">
    <text evidence="6">The sequence shown here is derived from an EMBL/GenBank/DDBJ whole genome shotgun (WGS) entry which is preliminary data.</text>
</comment>
<dbReference type="Gene3D" id="3.40.50.10810">
    <property type="entry name" value="Tandem AAA-ATPase domain"/>
    <property type="match status" value="1"/>
</dbReference>
<name>A0ABP0ZXV4_9BRYO</name>
<evidence type="ECO:0000256" key="4">
    <source>
        <dbReference type="ARBA" id="ARBA00022840"/>
    </source>
</evidence>
<keyword evidence="4" id="KW-0067">ATP-binding</keyword>
<keyword evidence="5" id="KW-0539">Nucleus</keyword>
<gene>
    <name evidence="6" type="ORF">CSSPJE1EN2_LOCUS24724</name>
</gene>
<comment type="subcellular location">
    <subcellularLocation>
        <location evidence="1">Nucleus</location>
    </subcellularLocation>
</comment>